<feature type="transmembrane region" description="Helical" evidence="7">
    <location>
        <begin position="288"/>
        <end position="307"/>
    </location>
</feature>
<organism evidence="9 10">
    <name type="scientific">Pseudonocardia kongjuensis</name>
    <dbReference type="NCBI Taxonomy" id="102227"/>
    <lineage>
        <taxon>Bacteria</taxon>
        <taxon>Bacillati</taxon>
        <taxon>Actinomycetota</taxon>
        <taxon>Actinomycetes</taxon>
        <taxon>Pseudonocardiales</taxon>
        <taxon>Pseudonocardiaceae</taxon>
        <taxon>Pseudonocardia</taxon>
    </lineage>
</organism>
<feature type="transmembrane region" description="Helical" evidence="7">
    <location>
        <begin position="226"/>
        <end position="250"/>
    </location>
</feature>
<dbReference type="SUPFAM" id="SSF103473">
    <property type="entry name" value="MFS general substrate transporter"/>
    <property type="match status" value="1"/>
</dbReference>
<protein>
    <submittedName>
        <fullName evidence="9">MFS transporter</fullName>
    </submittedName>
</protein>
<keyword evidence="3" id="KW-1003">Cell membrane</keyword>
<feature type="transmembrane region" description="Helical" evidence="7">
    <location>
        <begin position="79"/>
        <end position="101"/>
    </location>
</feature>
<dbReference type="Gene3D" id="1.20.1250.20">
    <property type="entry name" value="MFS general substrate transporter like domains"/>
    <property type="match status" value="1"/>
</dbReference>
<feature type="transmembrane region" description="Helical" evidence="7">
    <location>
        <begin position="107"/>
        <end position="128"/>
    </location>
</feature>
<dbReference type="InterPro" id="IPR020846">
    <property type="entry name" value="MFS_dom"/>
</dbReference>
<dbReference type="PANTHER" id="PTHR23513:SF6">
    <property type="entry name" value="MAJOR FACILITATOR SUPERFAMILY ASSOCIATED DOMAIN-CONTAINING PROTEIN"/>
    <property type="match status" value="1"/>
</dbReference>
<evidence type="ECO:0000256" key="7">
    <source>
        <dbReference type="SAM" id="Phobius"/>
    </source>
</evidence>
<evidence type="ECO:0000313" key="9">
    <source>
        <dbReference type="EMBL" id="GAA1399119.1"/>
    </source>
</evidence>
<dbReference type="RefSeq" id="WP_344027526.1">
    <property type="nucleotide sequence ID" value="NZ_BAAAJK010000046.1"/>
</dbReference>
<feature type="transmembrane region" description="Helical" evidence="7">
    <location>
        <begin position="262"/>
        <end position="281"/>
    </location>
</feature>
<dbReference type="InterPro" id="IPR010290">
    <property type="entry name" value="TM_effector"/>
</dbReference>
<proteinExistence type="predicted"/>
<dbReference type="PANTHER" id="PTHR23513">
    <property type="entry name" value="INTEGRAL MEMBRANE EFFLUX PROTEIN-RELATED"/>
    <property type="match status" value="1"/>
</dbReference>
<evidence type="ECO:0000256" key="6">
    <source>
        <dbReference type="ARBA" id="ARBA00023136"/>
    </source>
</evidence>
<feature type="transmembrane region" description="Helical" evidence="7">
    <location>
        <begin position="355"/>
        <end position="374"/>
    </location>
</feature>
<feature type="domain" description="Major facilitator superfamily (MFS) profile" evidence="8">
    <location>
        <begin position="223"/>
        <end position="411"/>
    </location>
</feature>
<evidence type="ECO:0000256" key="4">
    <source>
        <dbReference type="ARBA" id="ARBA00022692"/>
    </source>
</evidence>
<comment type="caution">
    <text evidence="9">The sequence shown here is derived from an EMBL/GenBank/DDBJ whole genome shotgun (WGS) entry which is preliminary data.</text>
</comment>
<comment type="subcellular location">
    <subcellularLocation>
        <location evidence="1">Cell membrane</location>
        <topology evidence="1">Multi-pass membrane protein</topology>
    </subcellularLocation>
</comment>
<gene>
    <name evidence="9" type="ORF">GCM10009613_54140</name>
</gene>
<dbReference type="InterPro" id="IPR036259">
    <property type="entry name" value="MFS_trans_sf"/>
</dbReference>
<accession>A0ABP4IXF6</accession>
<evidence type="ECO:0000313" key="10">
    <source>
        <dbReference type="Proteomes" id="UP001501414"/>
    </source>
</evidence>
<keyword evidence="4 7" id="KW-0812">Transmembrane</keyword>
<reference evidence="10" key="1">
    <citation type="journal article" date="2019" name="Int. J. Syst. Evol. Microbiol.">
        <title>The Global Catalogue of Microorganisms (GCM) 10K type strain sequencing project: providing services to taxonomists for standard genome sequencing and annotation.</title>
        <authorList>
            <consortium name="The Broad Institute Genomics Platform"/>
            <consortium name="The Broad Institute Genome Sequencing Center for Infectious Disease"/>
            <person name="Wu L."/>
            <person name="Ma J."/>
        </authorList>
    </citation>
    <scope>NUCLEOTIDE SEQUENCE [LARGE SCALE GENOMIC DNA]</scope>
    <source>
        <strain evidence="10">JCM 11896</strain>
    </source>
</reference>
<sequence>MPRSATGALWRHRDFLLLWGGETTSQVGTRIGQLAAPLLAVTALGATPWQMGLLTAAQTAGFLLIGLPAGVVIDRVRRVPVLVAADLVRFALLVTVPIAWWYEVLGFGHLLLVTFLAGLATVFFDVAYQSVLPSLVGREHLVEGNGKLESTRAAAEAGGPALGGGLVQLVGGAIAIAAQAAGHLVSAIAISRIRTTEPAPARTGTTVRAEIVEGLRFVVGHRLLRPIVLCTASSNLAGGILLAVLVLFLVDDLGLPEVGVGAAVAAVGVGGLAGALTAGAWTRRLGQARTIVVSLLVTTPFVLLIPLGGPGPLILLTAVGLFADGYGGVVYNVAQVSFRQAICPDRLLGRMNAGVRFLVWGTIPVGGLIGGGLGELLGPRGALLVACCAQLLSLLPLLLSPLRRLRDLPGQ</sequence>
<dbReference type="PROSITE" id="PS50850">
    <property type="entry name" value="MFS"/>
    <property type="match status" value="1"/>
</dbReference>
<evidence type="ECO:0000256" key="2">
    <source>
        <dbReference type="ARBA" id="ARBA00022448"/>
    </source>
</evidence>
<keyword evidence="2" id="KW-0813">Transport</keyword>
<feature type="transmembrane region" description="Helical" evidence="7">
    <location>
        <begin position="380"/>
        <end position="399"/>
    </location>
</feature>
<evidence type="ECO:0000256" key="1">
    <source>
        <dbReference type="ARBA" id="ARBA00004651"/>
    </source>
</evidence>
<evidence type="ECO:0000256" key="5">
    <source>
        <dbReference type="ARBA" id="ARBA00022989"/>
    </source>
</evidence>
<keyword evidence="5 7" id="KW-1133">Transmembrane helix</keyword>
<dbReference type="CDD" id="cd06173">
    <property type="entry name" value="MFS_MefA_like"/>
    <property type="match status" value="1"/>
</dbReference>
<feature type="transmembrane region" description="Helical" evidence="7">
    <location>
        <begin position="49"/>
        <end position="72"/>
    </location>
</feature>
<name>A0ABP4IXF6_9PSEU</name>
<dbReference type="EMBL" id="BAAAJK010000046">
    <property type="protein sequence ID" value="GAA1399119.1"/>
    <property type="molecule type" value="Genomic_DNA"/>
</dbReference>
<keyword evidence="6 7" id="KW-0472">Membrane</keyword>
<feature type="transmembrane region" description="Helical" evidence="7">
    <location>
        <begin position="313"/>
        <end position="334"/>
    </location>
</feature>
<dbReference type="Pfam" id="PF05977">
    <property type="entry name" value="MFS_3"/>
    <property type="match status" value="1"/>
</dbReference>
<evidence type="ECO:0000259" key="8">
    <source>
        <dbReference type="PROSITE" id="PS50850"/>
    </source>
</evidence>
<keyword evidence="10" id="KW-1185">Reference proteome</keyword>
<evidence type="ECO:0000256" key="3">
    <source>
        <dbReference type="ARBA" id="ARBA00022475"/>
    </source>
</evidence>
<dbReference type="Proteomes" id="UP001501414">
    <property type="component" value="Unassembled WGS sequence"/>
</dbReference>